<evidence type="ECO:0000313" key="2">
    <source>
        <dbReference type="EMBL" id="KAA6394336.1"/>
    </source>
</evidence>
<name>A0A5J4WI12_9EUKA</name>
<evidence type="ECO:0000256" key="1">
    <source>
        <dbReference type="SAM" id="SignalP"/>
    </source>
</evidence>
<organism evidence="2 3">
    <name type="scientific">Streblomastix strix</name>
    <dbReference type="NCBI Taxonomy" id="222440"/>
    <lineage>
        <taxon>Eukaryota</taxon>
        <taxon>Metamonada</taxon>
        <taxon>Preaxostyla</taxon>
        <taxon>Oxymonadida</taxon>
        <taxon>Streblomastigidae</taxon>
        <taxon>Streblomastix</taxon>
    </lineage>
</organism>
<protein>
    <recommendedName>
        <fullName evidence="4">Auto-transporter adhesin head GIN domain-containing protein</fullName>
    </recommendedName>
</protein>
<keyword evidence="1" id="KW-0732">Signal</keyword>
<accession>A0A5J4WI12</accession>
<dbReference type="EMBL" id="SNRW01001969">
    <property type="protein sequence ID" value="KAA6394336.1"/>
    <property type="molecule type" value="Genomic_DNA"/>
</dbReference>
<sequence length="274" mass="30049">MILALLLAISVIFSDNFSQQYSSSNIELIANILNVNLIQDIDIKYINKNNPGKDENKSISEVLGNETITNELEAFIVGLNHQEQVKINSTQGGNRKKITITGNGLFIINVAYDVISDIIIENIEMVQWKGGFIKSEGGNSISLIYCLFNVGGAVVHNYNIKLEITLCEFKGDGQYTDIDPFIAAKEGIINIINSTFRQGSFYGQDKGCIVCRFNCQQCLIEGSEFNSSKLGSYSASVSISSSSCTLLQIKGSQLKRTIFSGLGINDSLSVLQEK</sequence>
<dbReference type="Proteomes" id="UP000324800">
    <property type="component" value="Unassembled WGS sequence"/>
</dbReference>
<feature type="signal peptide" evidence="1">
    <location>
        <begin position="1"/>
        <end position="18"/>
    </location>
</feature>
<comment type="caution">
    <text evidence="2">The sequence shown here is derived from an EMBL/GenBank/DDBJ whole genome shotgun (WGS) entry which is preliminary data.</text>
</comment>
<evidence type="ECO:0008006" key="4">
    <source>
        <dbReference type="Google" id="ProtNLM"/>
    </source>
</evidence>
<proteinExistence type="predicted"/>
<dbReference type="AlphaFoldDB" id="A0A5J4WI12"/>
<reference evidence="2 3" key="1">
    <citation type="submission" date="2019-03" db="EMBL/GenBank/DDBJ databases">
        <title>Single cell metagenomics reveals metabolic interactions within the superorganism composed of flagellate Streblomastix strix and complex community of Bacteroidetes bacteria on its surface.</title>
        <authorList>
            <person name="Treitli S.C."/>
            <person name="Kolisko M."/>
            <person name="Husnik F."/>
            <person name="Keeling P."/>
            <person name="Hampl V."/>
        </authorList>
    </citation>
    <scope>NUCLEOTIDE SEQUENCE [LARGE SCALE GENOMIC DNA]</scope>
    <source>
        <strain evidence="2">ST1C</strain>
    </source>
</reference>
<feature type="chain" id="PRO_5023897162" description="Auto-transporter adhesin head GIN domain-containing protein" evidence="1">
    <location>
        <begin position="19"/>
        <end position="274"/>
    </location>
</feature>
<gene>
    <name evidence="2" type="ORF">EZS28_010139</name>
</gene>
<evidence type="ECO:0000313" key="3">
    <source>
        <dbReference type="Proteomes" id="UP000324800"/>
    </source>
</evidence>